<name>A0A914GYJ3_GLORO</name>
<sequence>MPCRRQGSRHPRGERIWITLRIEVIPRASKIGSSANAGGAEANILRETVHIGIGIAESAMDLAIGSECVSRIRPGFKEMEIGRAKSRQIPFGLGE</sequence>
<dbReference type="WBParaSite" id="Gr19_v10_g11574.t1">
    <property type="protein sequence ID" value="Gr19_v10_g11574.t1"/>
    <property type="gene ID" value="Gr19_v10_g11574"/>
</dbReference>
<dbReference type="AlphaFoldDB" id="A0A914GYJ3"/>
<dbReference type="Proteomes" id="UP000887572">
    <property type="component" value="Unplaced"/>
</dbReference>
<organism evidence="1 2">
    <name type="scientific">Globodera rostochiensis</name>
    <name type="common">Golden nematode worm</name>
    <name type="synonym">Heterodera rostochiensis</name>
    <dbReference type="NCBI Taxonomy" id="31243"/>
    <lineage>
        <taxon>Eukaryota</taxon>
        <taxon>Metazoa</taxon>
        <taxon>Ecdysozoa</taxon>
        <taxon>Nematoda</taxon>
        <taxon>Chromadorea</taxon>
        <taxon>Rhabditida</taxon>
        <taxon>Tylenchina</taxon>
        <taxon>Tylenchomorpha</taxon>
        <taxon>Tylenchoidea</taxon>
        <taxon>Heteroderidae</taxon>
        <taxon>Heteroderinae</taxon>
        <taxon>Globodera</taxon>
    </lineage>
</organism>
<evidence type="ECO:0000313" key="2">
    <source>
        <dbReference type="WBParaSite" id="Gr19_v10_g11574.t1"/>
    </source>
</evidence>
<reference evidence="2" key="1">
    <citation type="submission" date="2022-11" db="UniProtKB">
        <authorList>
            <consortium name="WormBaseParasite"/>
        </authorList>
    </citation>
    <scope>IDENTIFICATION</scope>
</reference>
<evidence type="ECO:0000313" key="1">
    <source>
        <dbReference type="Proteomes" id="UP000887572"/>
    </source>
</evidence>
<keyword evidence="1" id="KW-1185">Reference proteome</keyword>
<proteinExistence type="predicted"/>
<accession>A0A914GYJ3</accession>
<protein>
    <submittedName>
        <fullName evidence="2">Uncharacterized protein</fullName>
    </submittedName>
</protein>